<keyword evidence="1" id="KW-1185">Reference proteome</keyword>
<accession>A0A0N4ZPA2</accession>
<evidence type="ECO:0000313" key="2">
    <source>
        <dbReference type="WBParaSite" id="PTRK_0001036300.1"/>
    </source>
</evidence>
<protein>
    <submittedName>
        <fullName evidence="2">G-patch domain-containing protein</fullName>
    </submittedName>
</protein>
<dbReference type="AlphaFoldDB" id="A0A0N4ZPA2"/>
<proteinExistence type="predicted"/>
<evidence type="ECO:0000313" key="1">
    <source>
        <dbReference type="Proteomes" id="UP000038045"/>
    </source>
</evidence>
<dbReference type="WBParaSite" id="PTRK_0001036300.1">
    <property type="protein sequence ID" value="PTRK_0001036300.1"/>
    <property type="gene ID" value="PTRK_0001036300"/>
</dbReference>
<sequence>MKGLYDDSESEDEMVVIELKTKPEESKEKSSQLKKTSLFVPQQIHLANKRPASNKRVTIPPKSVSLQEFSNQKNVNDNIFEKNKEIKKKVDNFVKKQLFNFQQEDIEEKITYFMGSPIINEYDPFKYNDYDEIVKIRAQKKLEEIERAQSSVPEVKKTISIKSINETNELNEDKGSLLKQQQPSQTQKLSGMESALRYIHSKGHTPGTGLGKYNQGTTESLKIVTTKDGKQVLM</sequence>
<organism evidence="1 2">
    <name type="scientific">Parastrongyloides trichosuri</name>
    <name type="common">Possum-specific nematode worm</name>
    <dbReference type="NCBI Taxonomy" id="131310"/>
    <lineage>
        <taxon>Eukaryota</taxon>
        <taxon>Metazoa</taxon>
        <taxon>Ecdysozoa</taxon>
        <taxon>Nematoda</taxon>
        <taxon>Chromadorea</taxon>
        <taxon>Rhabditida</taxon>
        <taxon>Tylenchina</taxon>
        <taxon>Panagrolaimomorpha</taxon>
        <taxon>Strongyloidoidea</taxon>
        <taxon>Strongyloididae</taxon>
        <taxon>Parastrongyloides</taxon>
    </lineage>
</organism>
<dbReference type="Proteomes" id="UP000038045">
    <property type="component" value="Unplaced"/>
</dbReference>
<name>A0A0N4ZPA2_PARTI</name>
<reference evidence="2" key="1">
    <citation type="submission" date="2017-02" db="UniProtKB">
        <authorList>
            <consortium name="WormBaseParasite"/>
        </authorList>
    </citation>
    <scope>IDENTIFICATION</scope>
</reference>